<name>A0ABM8YA11_9BACI</name>
<organism evidence="5 6">
    <name type="scientific">Bacillus rhizoplanae</name>
    <dbReference type="NCBI Taxonomy" id="2880966"/>
    <lineage>
        <taxon>Bacteria</taxon>
        <taxon>Bacillati</taxon>
        <taxon>Bacillota</taxon>
        <taxon>Bacilli</taxon>
        <taxon>Bacillales</taxon>
        <taxon>Bacillaceae</taxon>
        <taxon>Bacillus</taxon>
    </lineage>
</organism>
<evidence type="ECO:0000313" key="5">
    <source>
        <dbReference type="EMBL" id="CAG9612484.1"/>
    </source>
</evidence>
<dbReference type="InterPro" id="IPR036388">
    <property type="entry name" value="WH-like_DNA-bd_sf"/>
</dbReference>
<keyword evidence="6" id="KW-1185">Reference proteome</keyword>
<reference evidence="5 6" key="1">
    <citation type="submission" date="2021-10" db="EMBL/GenBank/DDBJ databases">
        <authorList>
            <person name="Criscuolo A."/>
        </authorList>
    </citation>
    <scope>NUCLEOTIDE SEQUENCE [LARGE SCALE GENOMIC DNA]</scope>
    <source>
        <strain evidence="6">CIP 111899</strain>
    </source>
</reference>
<evidence type="ECO:0000256" key="2">
    <source>
        <dbReference type="ARBA" id="ARBA00023125"/>
    </source>
</evidence>
<evidence type="ECO:0000256" key="3">
    <source>
        <dbReference type="ARBA" id="ARBA00023163"/>
    </source>
</evidence>
<comment type="caution">
    <text evidence="5">The sequence shown here is derived from an EMBL/GenBank/DDBJ whole genome shotgun (WGS) entry which is preliminary data.</text>
</comment>
<keyword evidence="1" id="KW-0805">Transcription regulation</keyword>
<protein>
    <submittedName>
        <fullName evidence="5">HTH-type transcriptional regulator/GBAA_1941/BAS1801</fullName>
    </submittedName>
</protein>
<dbReference type="InterPro" id="IPR036390">
    <property type="entry name" value="WH_DNA-bd_sf"/>
</dbReference>
<keyword evidence="3" id="KW-0804">Transcription</keyword>
<dbReference type="RefSeq" id="WP_230574662.1">
    <property type="nucleotide sequence ID" value="NZ_CAKJTI010000006.1"/>
</dbReference>
<dbReference type="EMBL" id="CAKJTI010000006">
    <property type="protein sequence ID" value="CAG9612484.1"/>
    <property type="molecule type" value="Genomic_DNA"/>
</dbReference>
<accession>A0ABM8YA11</accession>
<dbReference type="PANTHER" id="PTHR42756:SF1">
    <property type="entry name" value="TRANSCRIPTIONAL REPRESSOR OF EMRAB OPERON"/>
    <property type="match status" value="1"/>
</dbReference>
<keyword evidence="2" id="KW-0238">DNA-binding</keyword>
<dbReference type="PANTHER" id="PTHR42756">
    <property type="entry name" value="TRANSCRIPTIONAL REGULATOR, MARR"/>
    <property type="match status" value="1"/>
</dbReference>
<proteinExistence type="predicted"/>
<dbReference type="PROSITE" id="PS50995">
    <property type="entry name" value="HTH_MARR_2"/>
    <property type="match status" value="1"/>
</dbReference>
<evidence type="ECO:0000313" key="6">
    <source>
        <dbReference type="Proteomes" id="UP000789423"/>
    </source>
</evidence>
<dbReference type="Gene3D" id="1.10.10.10">
    <property type="entry name" value="Winged helix-like DNA-binding domain superfamily/Winged helix DNA-binding domain"/>
    <property type="match status" value="1"/>
</dbReference>
<gene>
    <name evidence="5" type="ORF">BACCIP111899_01661</name>
</gene>
<evidence type="ECO:0000259" key="4">
    <source>
        <dbReference type="PROSITE" id="PS50995"/>
    </source>
</evidence>
<dbReference type="PRINTS" id="PR00598">
    <property type="entry name" value="HTHMARR"/>
</dbReference>
<dbReference type="SMART" id="SM00347">
    <property type="entry name" value="HTH_MARR"/>
    <property type="match status" value="1"/>
</dbReference>
<evidence type="ECO:0000256" key="1">
    <source>
        <dbReference type="ARBA" id="ARBA00023015"/>
    </source>
</evidence>
<dbReference type="SUPFAM" id="SSF46785">
    <property type="entry name" value="Winged helix' DNA-binding domain"/>
    <property type="match status" value="1"/>
</dbReference>
<dbReference type="Pfam" id="PF12802">
    <property type="entry name" value="MarR_2"/>
    <property type="match status" value="1"/>
</dbReference>
<sequence>MKTDERLGLLVWFRLSRFYNQSIRETNQHLKKWDLSAAQFDVLVQIGTGDRLTQQELGQKLFVTKGNVTQLLSKMEQLDLIQREQEGKTKYLSLTEKGKALYEEVVPPQERFQAAQFCKLDREEQKQLLALLRKLQS</sequence>
<feature type="domain" description="HTH marR-type" evidence="4">
    <location>
        <begin position="1"/>
        <end position="137"/>
    </location>
</feature>
<dbReference type="InterPro" id="IPR000835">
    <property type="entry name" value="HTH_MarR-typ"/>
</dbReference>
<dbReference type="Proteomes" id="UP000789423">
    <property type="component" value="Unassembled WGS sequence"/>
</dbReference>